<keyword evidence="1" id="KW-0812">Transmembrane</keyword>
<reference evidence="2 3" key="1">
    <citation type="journal article" date="2011" name="Genome Res.">
        <title>Whole genome sequencing of multiple Leishmania donovani clinical isolates provides insights into population structure and mechanisms of drug resistance.</title>
        <authorList>
            <person name="Downing T."/>
            <person name="Imamura H."/>
            <person name="Decuypere S."/>
            <person name="Clark T.G."/>
            <person name="Coombs G.H."/>
            <person name="Cotton J.A."/>
            <person name="Hilley J.D."/>
            <person name="de Doncker S."/>
            <person name="Maes I."/>
            <person name="Mottram J.C."/>
            <person name="Quail M.A."/>
            <person name="Rijal S."/>
            <person name="Sanders M."/>
            <person name="Schonian G."/>
            <person name="Stark O."/>
            <person name="Sundar S."/>
            <person name="Vanaerschot M."/>
            <person name="Hertz-Fowler C."/>
            <person name="Dujardin J.C."/>
            <person name="Berriman M."/>
        </authorList>
    </citation>
    <scope>NUCLEOTIDE SEQUENCE [LARGE SCALE GENOMIC DNA]</scope>
    <source>
        <strain evidence="2 3">BPK282A1</strain>
    </source>
</reference>
<dbReference type="AlphaFoldDB" id="E9BAY9"/>
<sequence>MCSCVQVSSLNSSMGRGHPHPRQGRQRRHADVSLECGSCVSGAGVECRVAAGATAIGGAFRLQGKQTPLRVGACLLVNLSLVGAGACLLWSPPRSRRFLPAAFALPDRHTFCGDSDATCVREHLPRLPLFSDFSALTMLCVVLLSLPRTASSVSVFGVGAHTHTHARPYGRRHILEIGVTARVLLACRCSLAVSLCTEAVNSFALVRTRTHTHTHEYELRHFGVVRMRPLCPSRRLVRDGAPLAAHADGNEHPRLLYCLSATCDDGTDISGAALGRSRGRDHGHVGGGNSLDRTECLASWNAARVPASAATWVATRLAFSA</sequence>
<dbReference type="KEGG" id="ldo:LDBPK_120140"/>
<dbReference type="GeneID" id="13390143"/>
<accession>E9BAY9</accession>
<protein>
    <submittedName>
        <fullName evidence="2">Alg9-like mannosyltransferase, putative</fullName>
    </submittedName>
</protein>
<proteinExistence type="predicted"/>
<dbReference type="VEuPathDB" id="TriTrypDB:LdBPK_120140.1"/>
<dbReference type="Proteomes" id="UP000008980">
    <property type="component" value="Chromosome 12"/>
</dbReference>
<dbReference type="RefSeq" id="XP_003859126.1">
    <property type="nucleotide sequence ID" value="XM_003859078.1"/>
</dbReference>
<organism evidence="2 3">
    <name type="scientific">Leishmania donovani</name>
    <dbReference type="NCBI Taxonomy" id="5661"/>
    <lineage>
        <taxon>Eukaryota</taxon>
        <taxon>Discoba</taxon>
        <taxon>Euglenozoa</taxon>
        <taxon>Kinetoplastea</taxon>
        <taxon>Metakinetoplastina</taxon>
        <taxon>Trypanosomatida</taxon>
        <taxon>Trypanosomatidae</taxon>
        <taxon>Leishmaniinae</taxon>
        <taxon>Leishmania</taxon>
    </lineage>
</organism>
<keyword evidence="1" id="KW-1133">Transmembrane helix</keyword>
<dbReference type="GO" id="GO:0016757">
    <property type="term" value="F:glycosyltransferase activity"/>
    <property type="evidence" value="ECO:0007669"/>
    <property type="project" value="UniProtKB-KW"/>
</dbReference>
<name>E9BAY9_LEIDO</name>
<keyword evidence="2" id="KW-0328">Glycosyltransferase</keyword>
<keyword evidence="1" id="KW-0472">Membrane</keyword>
<evidence type="ECO:0000313" key="3">
    <source>
        <dbReference type="Proteomes" id="UP000008980"/>
    </source>
</evidence>
<dbReference type="EMBL" id="FR799599">
    <property type="protein sequence ID" value="CBZ32414.1"/>
    <property type="molecule type" value="Genomic_DNA"/>
</dbReference>
<reference evidence="3" key="2">
    <citation type="submission" date="2011-02" db="EMBL/GenBank/DDBJ databases">
        <title>Whole genome sequencing of Leishmania donovani clinical lines reveals dynamic variation related to drug resistance.</title>
        <authorList>
            <person name="Downing T."/>
            <person name="Imamura H."/>
            <person name="Sanders M."/>
            <person name="Decuypere S."/>
            <person name="Hertz-Fowler C."/>
            <person name="Clark T.G."/>
            <person name="Rijal S."/>
            <person name="Sundar S."/>
            <person name="Quail M.A."/>
            <person name="De Doncker S."/>
            <person name="Maes I."/>
            <person name="Vanaerschot M."/>
            <person name="Stark O."/>
            <person name="Schonian G."/>
            <person name="Dujardin J.C."/>
            <person name="Berriman M."/>
        </authorList>
    </citation>
    <scope>NUCLEOTIDE SEQUENCE [LARGE SCALE GENOMIC DNA]</scope>
    <source>
        <strain evidence="3">BPK282A1</strain>
    </source>
</reference>
<keyword evidence="2" id="KW-0808">Transferase</keyword>
<feature type="transmembrane region" description="Helical" evidence="1">
    <location>
        <begin position="71"/>
        <end position="91"/>
    </location>
</feature>
<evidence type="ECO:0000256" key="1">
    <source>
        <dbReference type="SAM" id="Phobius"/>
    </source>
</evidence>
<evidence type="ECO:0000313" key="2">
    <source>
        <dbReference type="EMBL" id="CBZ32414.1"/>
    </source>
</evidence>
<gene>
    <name evidence="2" type="ORF">LDBPK_120140</name>
</gene>